<sequence>MGHPVRNVHRRTIPASPGAVGAVLDTLASPGDLLWPWEEWPPVRFDRPLQPGAAGGHGPIRYTVELYRPGSELRCTFTGPRGVDGWHRFAVTEGDRPGTSELVHELVVVTSGLARLSWPFAFRALHNALIEDALAKAARHFGSTAPPHRAWTPWVRLLRRLPA</sequence>
<dbReference type="SUPFAM" id="SSF55961">
    <property type="entry name" value="Bet v1-like"/>
    <property type="match status" value="1"/>
</dbReference>
<keyword evidence="2" id="KW-1185">Reference proteome</keyword>
<accession>A0ABN6XT80</accession>
<gene>
    <name evidence="1" type="ORF">GCM10025866_27390</name>
</gene>
<name>A0ABN6XT80_9MICO</name>
<reference evidence="2" key="1">
    <citation type="journal article" date="2019" name="Int. J. Syst. Evol. Microbiol.">
        <title>The Global Catalogue of Microorganisms (GCM) 10K type strain sequencing project: providing services to taxonomists for standard genome sequencing and annotation.</title>
        <authorList>
            <consortium name="The Broad Institute Genomics Platform"/>
            <consortium name="The Broad Institute Genome Sequencing Center for Infectious Disease"/>
            <person name="Wu L."/>
            <person name="Ma J."/>
        </authorList>
    </citation>
    <scope>NUCLEOTIDE SEQUENCE [LARGE SCALE GENOMIC DNA]</scope>
    <source>
        <strain evidence="2">NBRC 108725</strain>
    </source>
</reference>
<dbReference type="EMBL" id="AP027731">
    <property type="protein sequence ID" value="BDZ46830.1"/>
    <property type="molecule type" value="Genomic_DNA"/>
</dbReference>
<organism evidence="1 2">
    <name type="scientific">Naasia aerilata</name>
    <dbReference type="NCBI Taxonomy" id="1162966"/>
    <lineage>
        <taxon>Bacteria</taxon>
        <taxon>Bacillati</taxon>
        <taxon>Actinomycetota</taxon>
        <taxon>Actinomycetes</taxon>
        <taxon>Micrococcales</taxon>
        <taxon>Microbacteriaceae</taxon>
        <taxon>Naasia</taxon>
    </lineage>
</organism>
<dbReference type="Proteomes" id="UP001321498">
    <property type="component" value="Chromosome"/>
</dbReference>
<dbReference type="RefSeq" id="WP_286276820.1">
    <property type="nucleotide sequence ID" value="NZ_AP027731.1"/>
</dbReference>
<proteinExistence type="predicted"/>
<evidence type="ECO:0000313" key="2">
    <source>
        <dbReference type="Proteomes" id="UP001321498"/>
    </source>
</evidence>
<evidence type="ECO:0008006" key="3">
    <source>
        <dbReference type="Google" id="ProtNLM"/>
    </source>
</evidence>
<protein>
    <recommendedName>
        <fullName evidence="3">SRPBCC family protein</fullName>
    </recommendedName>
</protein>
<evidence type="ECO:0000313" key="1">
    <source>
        <dbReference type="EMBL" id="BDZ46830.1"/>
    </source>
</evidence>